<dbReference type="AlphaFoldDB" id="A0A8J2YAH2"/>
<name>A0A8J2YAH2_9BACL</name>
<gene>
    <name evidence="1" type="ORF">GCM10011571_14250</name>
</gene>
<evidence type="ECO:0008006" key="3">
    <source>
        <dbReference type="Google" id="ProtNLM"/>
    </source>
</evidence>
<dbReference type="Pfam" id="PF20055">
    <property type="entry name" value="DUF6454"/>
    <property type="match status" value="1"/>
</dbReference>
<evidence type="ECO:0000313" key="2">
    <source>
        <dbReference type="Proteomes" id="UP000625210"/>
    </source>
</evidence>
<dbReference type="Proteomes" id="UP000625210">
    <property type="component" value="Unassembled WGS sequence"/>
</dbReference>
<keyword evidence="2" id="KW-1185">Reference proteome</keyword>
<dbReference type="InterPro" id="IPR046312">
    <property type="entry name" value="DUF6454"/>
</dbReference>
<comment type="caution">
    <text evidence="1">The sequence shown here is derived from an EMBL/GenBank/DDBJ whole genome shotgun (WGS) entry which is preliminary data.</text>
</comment>
<evidence type="ECO:0000313" key="1">
    <source>
        <dbReference type="EMBL" id="GGE13952.1"/>
    </source>
</evidence>
<proteinExistence type="predicted"/>
<dbReference type="EMBL" id="BMHQ01000004">
    <property type="protein sequence ID" value="GGE13952.1"/>
    <property type="molecule type" value="Genomic_DNA"/>
</dbReference>
<reference evidence="1" key="1">
    <citation type="journal article" date="2014" name="Int. J. Syst. Evol. Microbiol.">
        <title>Complete genome sequence of Corynebacterium casei LMG S-19264T (=DSM 44701T), isolated from a smear-ripened cheese.</title>
        <authorList>
            <consortium name="US DOE Joint Genome Institute (JGI-PGF)"/>
            <person name="Walter F."/>
            <person name="Albersmeier A."/>
            <person name="Kalinowski J."/>
            <person name="Ruckert C."/>
        </authorList>
    </citation>
    <scope>NUCLEOTIDE SEQUENCE</scope>
    <source>
        <strain evidence="1">CGMCC 1.15179</strain>
    </source>
</reference>
<accession>A0A8J2YAH2</accession>
<organism evidence="1 2">
    <name type="scientific">Marinithermofilum abyssi</name>
    <dbReference type="NCBI Taxonomy" id="1571185"/>
    <lineage>
        <taxon>Bacteria</taxon>
        <taxon>Bacillati</taxon>
        <taxon>Bacillota</taxon>
        <taxon>Bacilli</taxon>
        <taxon>Bacillales</taxon>
        <taxon>Thermoactinomycetaceae</taxon>
        <taxon>Marinithermofilum</taxon>
    </lineage>
</organism>
<protein>
    <recommendedName>
        <fullName evidence="3">WG containing repeat-containing protein</fullName>
    </recommendedName>
</protein>
<reference evidence="1" key="2">
    <citation type="submission" date="2020-09" db="EMBL/GenBank/DDBJ databases">
        <authorList>
            <person name="Sun Q."/>
            <person name="Zhou Y."/>
        </authorList>
    </citation>
    <scope>NUCLEOTIDE SEQUENCE</scope>
    <source>
        <strain evidence="1">CGMCC 1.15179</strain>
    </source>
</reference>
<sequence>MKAEKAFHVDDHIGGLVDQNGKITGVSWGSRKFYQWNEQGQQLLKKNNPSHFIDYQDCENVGQGKMVCSGISELPTSANSKHYELGGLALLDSKTLDMIHEVPVTEFSHKGMSLPVIRCSCNLPVKD</sequence>